<dbReference type="Gene3D" id="3.90.79.10">
    <property type="entry name" value="Nucleoside Triphosphate Pyrophosphohydrolase"/>
    <property type="match status" value="1"/>
</dbReference>
<evidence type="ECO:0000259" key="2">
    <source>
        <dbReference type="Pfam" id="PF21906"/>
    </source>
</evidence>
<dbReference type="Gene3D" id="1.10.10.10">
    <property type="entry name" value="Winged helix-like DNA-binding domain superfamily/Winged helix DNA-binding domain"/>
    <property type="match status" value="1"/>
</dbReference>
<dbReference type="InterPro" id="IPR054105">
    <property type="entry name" value="WHD_NrtR"/>
</dbReference>
<dbReference type="SUPFAM" id="SSF46785">
    <property type="entry name" value="Winged helix' DNA-binding domain"/>
    <property type="match status" value="1"/>
</dbReference>
<dbReference type="OrthoDB" id="9761969at2"/>
<name>A0A2G1QLR1_9HYPH</name>
<gene>
    <name evidence="3" type="ORF">CSC94_14060</name>
</gene>
<accession>A0A2G1QLR1</accession>
<sequence length="240" mass="25396">MRSVQMSQLAAHPKPSLAVDLAILTVADGTLKAVLVPRGDGAVVGGDRAMPGGFVHLGESPEQAVRRVLHDKTGLDGVHFEQLATYGAPDRDPRGHVVSIVYLAVVPAGRLLPLIAGKPGLSLAGIAVDWPGETGGPATALDDEGAALPLAFDHAAILGDVVKRLRGKLDYTPIGFAFLPRLFTLRQAQEVHEAILGRRLAKPAFRRKLADRHPIAATGKFEAPGAFRPAELYELKPASE</sequence>
<evidence type="ECO:0000313" key="3">
    <source>
        <dbReference type="EMBL" id="PHP66409.1"/>
    </source>
</evidence>
<dbReference type="PANTHER" id="PTHR43736:SF4">
    <property type="entry name" value="SLR1690 PROTEIN"/>
    <property type="match status" value="1"/>
</dbReference>
<dbReference type="Pfam" id="PF21906">
    <property type="entry name" value="WHD_NrtR"/>
    <property type="match status" value="1"/>
</dbReference>
<dbReference type="InterPro" id="IPR036390">
    <property type="entry name" value="WH_DNA-bd_sf"/>
</dbReference>
<dbReference type="Pfam" id="PF00293">
    <property type="entry name" value="NUDIX"/>
    <property type="match status" value="1"/>
</dbReference>
<dbReference type="InterPro" id="IPR000086">
    <property type="entry name" value="NUDIX_hydrolase_dom"/>
</dbReference>
<dbReference type="AlphaFoldDB" id="A0A2G1QLR1"/>
<dbReference type="SUPFAM" id="SSF55811">
    <property type="entry name" value="Nudix"/>
    <property type="match status" value="1"/>
</dbReference>
<dbReference type="InterPro" id="IPR036388">
    <property type="entry name" value="WH-like_DNA-bd_sf"/>
</dbReference>
<evidence type="ECO:0000259" key="1">
    <source>
        <dbReference type="Pfam" id="PF00293"/>
    </source>
</evidence>
<evidence type="ECO:0000313" key="4">
    <source>
        <dbReference type="Proteomes" id="UP000221168"/>
    </source>
</evidence>
<keyword evidence="3" id="KW-0378">Hydrolase</keyword>
<keyword evidence="4" id="KW-1185">Reference proteome</keyword>
<feature type="domain" description="NrtR DNA-binding winged helix" evidence="2">
    <location>
        <begin position="175"/>
        <end position="235"/>
    </location>
</feature>
<dbReference type="Proteomes" id="UP000221168">
    <property type="component" value="Unassembled WGS sequence"/>
</dbReference>
<dbReference type="InterPro" id="IPR015797">
    <property type="entry name" value="NUDIX_hydrolase-like_dom_sf"/>
</dbReference>
<dbReference type="PANTHER" id="PTHR43736">
    <property type="entry name" value="ADP-RIBOSE PYROPHOSPHATASE"/>
    <property type="match status" value="1"/>
</dbReference>
<dbReference type="EMBL" id="PDVP01000008">
    <property type="protein sequence ID" value="PHP66409.1"/>
    <property type="molecule type" value="Genomic_DNA"/>
</dbReference>
<protein>
    <submittedName>
        <fullName evidence="3">NUDIX hydrolase</fullName>
    </submittedName>
</protein>
<feature type="domain" description="Nudix hydrolase" evidence="1">
    <location>
        <begin position="24"/>
        <end position="112"/>
    </location>
</feature>
<dbReference type="GO" id="GO:0016787">
    <property type="term" value="F:hydrolase activity"/>
    <property type="evidence" value="ECO:0007669"/>
    <property type="project" value="UniProtKB-KW"/>
</dbReference>
<proteinExistence type="predicted"/>
<comment type="caution">
    <text evidence="3">The sequence shown here is derived from an EMBL/GenBank/DDBJ whole genome shotgun (WGS) entry which is preliminary data.</text>
</comment>
<dbReference type="CDD" id="cd18873">
    <property type="entry name" value="NUDIX_NadM_like"/>
    <property type="match status" value="1"/>
</dbReference>
<organism evidence="3 4">
    <name type="scientific">Zhengella mangrovi</name>
    <dbReference type="NCBI Taxonomy" id="1982044"/>
    <lineage>
        <taxon>Bacteria</taxon>
        <taxon>Pseudomonadati</taxon>
        <taxon>Pseudomonadota</taxon>
        <taxon>Alphaproteobacteria</taxon>
        <taxon>Hyphomicrobiales</taxon>
        <taxon>Notoacmeibacteraceae</taxon>
        <taxon>Zhengella</taxon>
    </lineage>
</organism>
<reference evidence="3 4" key="1">
    <citation type="submission" date="2017-10" db="EMBL/GenBank/DDBJ databases">
        <title>Sedimentibacterium mangrovi gen. nov., sp. nov., a novel member of family Phyllobacteriacea isolated from mangrove sediment.</title>
        <authorList>
            <person name="Liao H."/>
            <person name="Tian Y."/>
        </authorList>
    </citation>
    <scope>NUCLEOTIDE SEQUENCE [LARGE SCALE GENOMIC DNA]</scope>
    <source>
        <strain evidence="3 4">X9-2-2</strain>
    </source>
</reference>